<accession>A0AAJ1AEJ4</accession>
<protein>
    <submittedName>
        <fullName evidence="2">Uncharacterized protein</fullName>
    </submittedName>
</protein>
<gene>
    <name evidence="2" type="ORF">HFO42_29985</name>
</gene>
<evidence type="ECO:0000256" key="1">
    <source>
        <dbReference type="SAM" id="MobiDB-lite"/>
    </source>
</evidence>
<comment type="caution">
    <text evidence="2">The sequence shown here is derived from an EMBL/GenBank/DDBJ whole genome shotgun (WGS) entry which is preliminary data.</text>
</comment>
<name>A0AAJ1AEJ4_RHILE</name>
<reference evidence="2" key="1">
    <citation type="submission" date="2020-04" db="EMBL/GenBank/DDBJ databases">
        <title>Global-level population genomics supports evidence of horizontal gene transfer on evolution of Rhizobia in Lentils.</title>
        <authorList>
            <person name="Gai Y."/>
            <person name="Cook D."/>
            <person name="Riely B."/>
        </authorList>
    </citation>
    <scope>NUCLEOTIDE SEQUENCE</scope>
    <source>
        <strain evidence="2">Derici101B</strain>
    </source>
</reference>
<dbReference type="EMBL" id="JAAXEP010000019">
    <property type="protein sequence ID" value="MBY5632283.1"/>
    <property type="molecule type" value="Genomic_DNA"/>
</dbReference>
<evidence type="ECO:0000313" key="3">
    <source>
        <dbReference type="Proteomes" id="UP000825699"/>
    </source>
</evidence>
<dbReference type="Proteomes" id="UP000825699">
    <property type="component" value="Unassembled WGS sequence"/>
</dbReference>
<sequence length="94" mass="10930">MKTNQFTGLRFESHQGEEAPPEQCLTIGARPKLEEYDHRIAIEHLAEILEWLEGSARLPEHKALLAQYSAVEAQFFFYSDCEQFRMLRTALCRS</sequence>
<dbReference type="RefSeq" id="WP_222262495.1">
    <property type="nucleotide sequence ID" value="NZ_JAAXEB010000019.1"/>
</dbReference>
<dbReference type="AlphaFoldDB" id="A0AAJ1AEJ4"/>
<evidence type="ECO:0000313" key="2">
    <source>
        <dbReference type="EMBL" id="MBY5632283.1"/>
    </source>
</evidence>
<feature type="region of interest" description="Disordered" evidence="1">
    <location>
        <begin position="1"/>
        <end position="21"/>
    </location>
</feature>
<organism evidence="2 3">
    <name type="scientific">Rhizobium leguminosarum</name>
    <dbReference type="NCBI Taxonomy" id="384"/>
    <lineage>
        <taxon>Bacteria</taxon>
        <taxon>Pseudomonadati</taxon>
        <taxon>Pseudomonadota</taxon>
        <taxon>Alphaproteobacteria</taxon>
        <taxon>Hyphomicrobiales</taxon>
        <taxon>Rhizobiaceae</taxon>
        <taxon>Rhizobium/Agrobacterium group</taxon>
        <taxon>Rhizobium</taxon>
    </lineage>
</organism>
<proteinExistence type="predicted"/>